<organism evidence="5 6">
    <name type="scientific">Allokutzneria oryzae</name>
    <dbReference type="NCBI Taxonomy" id="1378989"/>
    <lineage>
        <taxon>Bacteria</taxon>
        <taxon>Bacillati</taxon>
        <taxon>Actinomycetota</taxon>
        <taxon>Actinomycetes</taxon>
        <taxon>Pseudonocardiales</taxon>
        <taxon>Pseudonocardiaceae</taxon>
        <taxon>Allokutzneria</taxon>
    </lineage>
</organism>
<comment type="subcellular location">
    <subcellularLocation>
        <location evidence="1">Cytoplasm</location>
    </subcellularLocation>
</comment>
<dbReference type="EMBL" id="JBHLZU010000018">
    <property type="protein sequence ID" value="MFB9906123.1"/>
    <property type="molecule type" value="Genomic_DNA"/>
</dbReference>
<accession>A0ABV5ZZ33</accession>
<evidence type="ECO:0000313" key="6">
    <source>
        <dbReference type="Proteomes" id="UP001589693"/>
    </source>
</evidence>
<proteinExistence type="inferred from homology"/>
<evidence type="ECO:0000313" key="5">
    <source>
        <dbReference type="EMBL" id="MFB9906123.1"/>
    </source>
</evidence>
<reference evidence="5 6" key="1">
    <citation type="submission" date="2024-09" db="EMBL/GenBank/DDBJ databases">
        <authorList>
            <person name="Sun Q."/>
            <person name="Mori K."/>
        </authorList>
    </citation>
    <scope>NUCLEOTIDE SEQUENCE [LARGE SCALE GENOMIC DNA]</scope>
    <source>
        <strain evidence="5 6">TBRC 7907</strain>
    </source>
</reference>
<dbReference type="Proteomes" id="UP001589693">
    <property type="component" value="Unassembled WGS sequence"/>
</dbReference>
<name>A0ABV5ZZ33_9PSEU</name>
<comment type="caution">
    <text evidence="5">The sequence shown here is derived from an EMBL/GenBank/DDBJ whole genome shotgun (WGS) entry which is preliminary data.</text>
</comment>
<keyword evidence="4" id="KW-0143">Chaperone</keyword>
<evidence type="ECO:0000256" key="2">
    <source>
        <dbReference type="ARBA" id="ARBA00006411"/>
    </source>
</evidence>
<evidence type="ECO:0000256" key="3">
    <source>
        <dbReference type="ARBA" id="ARBA00022490"/>
    </source>
</evidence>
<keyword evidence="3" id="KW-0963">Cytoplasm</keyword>
<gene>
    <name evidence="5" type="ORF">ACFFQA_19470</name>
</gene>
<dbReference type="InterPro" id="IPR025734">
    <property type="entry name" value="EspG"/>
</dbReference>
<dbReference type="RefSeq" id="WP_377853908.1">
    <property type="nucleotide sequence ID" value="NZ_JBHLZU010000018.1"/>
</dbReference>
<evidence type="ECO:0000256" key="1">
    <source>
        <dbReference type="ARBA" id="ARBA00004496"/>
    </source>
</evidence>
<protein>
    <submittedName>
        <fullName evidence="5">ESX secretion-associated protein EspG</fullName>
    </submittedName>
</protein>
<comment type="similarity">
    <text evidence="2">Belongs to the EspG family.</text>
</comment>
<sequence length="249" mass="27284">MTVSLDSLITALRWHGVDEPHNVLGSQPLWLSDEARHAADERAWAELSQRGLARQRRLAPWLLSAMRVVARPDTEIYGWFSLRTANISVLAATAEEDGVVVSRNAETVQISPLPTKDLAQCVCMQLPVATVGRNRSISVREADFDGERPEPDSDEFTGLARPKEDPEVHALRALMARPRLGGGQLVAARRVGSGTRRRSAGTLSYVDTVDGRWVTYTSTDHSGQSWIHAVPGSPGVLVERLHGLLDGVR</sequence>
<evidence type="ECO:0000256" key="4">
    <source>
        <dbReference type="ARBA" id="ARBA00023186"/>
    </source>
</evidence>
<dbReference type="Pfam" id="PF14011">
    <property type="entry name" value="ESX-1_EspG"/>
    <property type="match status" value="1"/>
</dbReference>
<keyword evidence="6" id="KW-1185">Reference proteome</keyword>